<dbReference type="RefSeq" id="XP_018702364.1">
    <property type="nucleotide sequence ID" value="XM_018850324.1"/>
</dbReference>
<dbReference type="EMBL" id="AZHB01000018">
    <property type="protein sequence ID" value="OAA58181.1"/>
    <property type="molecule type" value="Genomic_DNA"/>
</dbReference>
<protein>
    <submittedName>
        <fullName evidence="2">Uncharacterized protein</fullName>
    </submittedName>
</protein>
<evidence type="ECO:0000256" key="1">
    <source>
        <dbReference type="SAM" id="MobiDB-lite"/>
    </source>
</evidence>
<dbReference type="AlphaFoldDB" id="A0A167R1G8"/>
<evidence type="ECO:0000313" key="3">
    <source>
        <dbReference type="Proteomes" id="UP000076744"/>
    </source>
</evidence>
<keyword evidence="3" id="KW-1185">Reference proteome</keyword>
<dbReference type="GeneID" id="30023012"/>
<reference evidence="2 3" key="1">
    <citation type="journal article" date="2016" name="Genome Biol. Evol.">
        <title>Divergent and convergent evolution of fungal pathogenicity.</title>
        <authorList>
            <person name="Shang Y."/>
            <person name="Xiao G."/>
            <person name="Zheng P."/>
            <person name="Cen K."/>
            <person name="Zhan S."/>
            <person name="Wang C."/>
        </authorList>
    </citation>
    <scope>NUCLEOTIDE SEQUENCE [LARGE SCALE GENOMIC DNA]</scope>
    <source>
        <strain evidence="2 3">ARSEF 2679</strain>
    </source>
</reference>
<feature type="region of interest" description="Disordered" evidence="1">
    <location>
        <begin position="1"/>
        <end position="28"/>
    </location>
</feature>
<dbReference type="Proteomes" id="UP000076744">
    <property type="component" value="Unassembled WGS sequence"/>
</dbReference>
<proteinExistence type="predicted"/>
<name>A0A167R1G8_CORFA</name>
<comment type="caution">
    <text evidence="2">The sequence shown here is derived from an EMBL/GenBank/DDBJ whole genome shotgun (WGS) entry which is preliminary data.</text>
</comment>
<evidence type="ECO:0000313" key="2">
    <source>
        <dbReference type="EMBL" id="OAA58181.1"/>
    </source>
</evidence>
<sequence>MVNREKEARSDAQKAGDERTAQLQRQLPGTDLKLEPSWWRSATDFTFDVKARCAVDSVYLINLFFSAAVSSSNQEKMDRPTLDMNAILVRRFVQPMEPAAAERTKQEASKCLREQARIL</sequence>
<organism evidence="2 3">
    <name type="scientific">Cordyceps fumosorosea (strain ARSEF 2679)</name>
    <name type="common">Isaria fumosorosea</name>
    <dbReference type="NCBI Taxonomy" id="1081104"/>
    <lineage>
        <taxon>Eukaryota</taxon>
        <taxon>Fungi</taxon>
        <taxon>Dikarya</taxon>
        <taxon>Ascomycota</taxon>
        <taxon>Pezizomycotina</taxon>
        <taxon>Sordariomycetes</taxon>
        <taxon>Hypocreomycetidae</taxon>
        <taxon>Hypocreales</taxon>
        <taxon>Cordycipitaceae</taxon>
        <taxon>Cordyceps</taxon>
    </lineage>
</organism>
<gene>
    <name evidence="2" type="ORF">ISF_06720</name>
</gene>
<accession>A0A167R1G8</accession>
<feature type="compositionally biased region" description="Basic and acidic residues" evidence="1">
    <location>
        <begin position="1"/>
        <end position="20"/>
    </location>
</feature>